<reference evidence="1 2" key="1">
    <citation type="submission" date="2020-02" db="EMBL/GenBank/DDBJ databases">
        <authorList>
            <person name="Zheng R.K."/>
            <person name="Sun C.M."/>
        </authorList>
    </citation>
    <scope>NUCLEOTIDE SEQUENCE [LARGE SCALE GENOMIC DNA]</scope>
    <source>
        <strain evidence="2">zrk23</strain>
    </source>
</reference>
<gene>
    <name evidence="1" type="ORF">G5C33_11265</name>
</gene>
<dbReference type="Gene3D" id="3.30.420.10">
    <property type="entry name" value="Ribonuclease H-like superfamily/Ribonuclease H"/>
    <property type="match status" value="1"/>
</dbReference>
<dbReference type="GO" id="GO:0003676">
    <property type="term" value="F:nucleic acid binding"/>
    <property type="evidence" value="ECO:0007669"/>
    <property type="project" value="InterPro"/>
</dbReference>
<name>A0A6G6Y675_9SPHN</name>
<dbReference type="KEGG" id="spzr:G5C33_11265"/>
<evidence type="ECO:0000313" key="1">
    <source>
        <dbReference type="EMBL" id="QIG80297.1"/>
    </source>
</evidence>
<dbReference type="InterPro" id="IPR036397">
    <property type="entry name" value="RNaseH_sf"/>
</dbReference>
<proteinExistence type="predicted"/>
<evidence type="ECO:0000313" key="2">
    <source>
        <dbReference type="Proteomes" id="UP000501568"/>
    </source>
</evidence>
<protein>
    <submittedName>
        <fullName evidence="1">Uncharacterized protein</fullName>
    </submittedName>
</protein>
<accession>A0A6G6Y675</accession>
<keyword evidence="2" id="KW-1185">Reference proteome</keyword>
<dbReference type="AlphaFoldDB" id="A0A6G6Y675"/>
<organism evidence="1 2">
    <name type="scientific">Stakelama tenebrarum</name>
    <dbReference type="NCBI Taxonomy" id="2711215"/>
    <lineage>
        <taxon>Bacteria</taxon>
        <taxon>Pseudomonadati</taxon>
        <taxon>Pseudomonadota</taxon>
        <taxon>Alphaproteobacteria</taxon>
        <taxon>Sphingomonadales</taxon>
        <taxon>Sphingomonadaceae</taxon>
        <taxon>Stakelama</taxon>
    </lineage>
</organism>
<dbReference type="RefSeq" id="WP_165327304.1">
    <property type="nucleotide sequence ID" value="NZ_CP049109.1"/>
</dbReference>
<dbReference type="EMBL" id="CP049109">
    <property type="protein sequence ID" value="QIG80297.1"/>
    <property type="molecule type" value="Genomic_DNA"/>
</dbReference>
<dbReference type="Proteomes" id="UP000501568">
    <property type="component" value="Chromosome"/>
</dbReference>
<sequence length="144" mass="16219">MRYFLDTEFNGFLGDLISIALVPEDPDAPIFYEAVACNAPNDWVRENVLPVLEKEPVSREEISDRLGVYLATDPEPVLVADWPEDLAHVLCLTVTGPGHRLKTPPLRFELLTDIQFNSAAASRVPHNARHDAIALRQHVLLRER</sequence>